<accession>A0ABT1Y838</accession>
<dbReference type="Pfam" id="PF12669">
    <property type="entry name" value="FeoB_associated"/>
    <property type="match status" value="1"/>
</dbReference>
<dbReference type="Proteomes" id="UP001524944">
    <property type="component" value="Unassembled WGS sequence"/>
</dbReference>
<proteinExistence type="predicted"/>
<gene>
    <name evidence="1" type="ORF">NVS47_16295</name>
</gene>
<protein>
    <submittedName>
        <fullName evidence="1">FeoB-associated Cys-rich membrane protein</fullName>
    </submittedName>
</protein>
<keyword evidence="2" id="KW-1185">Reference proteome</keyword>
<sequence length="60" mass="6924">MELLLILLICAVALFYMIRHLIQHFEKRSSCCQGCHNCPSKKETCEQIEKIDIDEGNGEK</sequence>
<dbReference type="RefSeq" id="WP_089608950.1">
    <property type="nucleotide sequence ID" value="NZ_CP022121.1"/>
</dbReference>
<evidence type="ECO:0000313" key="2">
    <source>
        <dbReference type="Proteomes" id="UP001524944"/>
    </source>
</evidence>
<reference evidence="1 2" key="1">
    <citation type="submission" date="2022-08" db="EMBL/GenBank/DDBJ databases">
        <title>Proteogenomics of the novel Dehalobacterium formicoaceticum strain EZ94 highlights a key role of methyltransferases during anaerobic dichloromethane degradation.</title>
        <authorList>
            <person name="Wasmund K."/>
        </authorList>
    </citation>
    <scope>NUCLEOTIDE SEQUENCE [LARGE SCALE GENOMIC DNA]</scope>
    <source>
        <strain evidence="1 2">EZ94</strain>
    </source>
</reference>
<organism evidence="1 2">
    <name type="scientific">Dehalobacterium formicoaceticum</name>
    <dbReference type="NCBI Taxonomy" id="51515"/>
    <lineage>
        <taxon>Bacteria</taxon>
        <taxon>Bacillati</taxon>
        <taxon>Bacillota</taxon>
        <taxon>Clostridia</taxon>
        <taxon>Eubacteriales</taxon>
        <taxon>Peptococcaceae</taxon>
        <taxon>Dehalobacterium</taxon>
    </lineage>
</organism>
<evidence type="ECO:0000313" key="1">
    <source>
        <dbReference type="EMBL" id="MCR6547049.1"/>
    </source>
</evidence>
<comment type="caution">
    <text evidence="1">The sequence shown here is derived from an EMBL/GenBank/DDBJ whole genome shotgun (WGS) entry which is preliminary data.</text>
</comment>
<dbReference type="EMBL" id="JANPWE010000019">
    <property type="protein sequence ID" value="MCR6547049.1"/>
    <property type="molecule type" value="Genomic_DNA"/>
</dbReference>
<name>A0ABT1Y838_9FIRM</name>